<evidence type="ECO:0000313" key="1">
    <source>
        <dbReference type="EMBL" id="CCA16769.1"/>
    </source>
</evidence>
<reference evidence="1" key="1">
    <citation type="journal article" date="2011" name="PLoS Biol.">
        <title>Gene gain and loss during evolution of obligate parasitism in the white rust pathogen of Arabidopsis thaliana.</title>
        <authorList>
            <person name="Kemen E."/>
            <person name="Gardiner A."/>
            <person name="Schultz-Larsen T."/>
            <person name="Kemen A.C."/>
            <person name="Balmuth A.L."/>
            <person name="Robert-Seilaniantz A."/>
            <person name="Bailey K."/>
            <person name="Holub E."/>
            <person name="Studholme D.J."/>
            <person name="Maclean D."/>
            <person name="Jones J.D."/>
        </authorList>
    </citation>
    <scope>NUCLEOTIDE SEQUENCE</scope>
</reference>
<dbReference type="AlphaFoldDB" id="F0W6M4"/>
<protein>
    <submittedName>
        <fullName evidence="1">AlNc14C25G2512 protein</fullName>
    </submittedName>
</protein>
<organism evidence="1">
    <name type="scientific">Albugo laibachii Nc14</name>
    <dbReference type="NCBI Taxonomy" id="890382"/>
    <lineage>
        <taxon>Eukaryota</taxon>
        <taxon>Sar</taxon>
        <taxon>Stramenopiles</taxon>
        <taxon>Oomycota</taxon>
        <taxon>Peronosporomycetes</taxon>
        <taxon>Albuginales</taxon>
        <taxon>Albuginaceae</taxon>
        <taxon>Albugo</taxon>
    </lineage>
</organism>
<accession>F0W6M4</accession>
<gene>
    <name evidence="1" type="primary">AlNc14C25G2512</name>
    <name evidence="1" type="ORF">ALNC14_029120</name>
</gene>
<dbReference type="EMBL" id="FR824070">
    <property type="protein sequence ID" value="CCA16769.1"/>
    <property type="molecule type" value="Genomic_DNA"/>
</dbReference>
<dbReference type="HOGENOM" id="CLU_1900089_0_0_1"/>
<sequence length="134" mass="15814">MNATRNPRTKNVCYNLGMVDESHRMFRKIFAQVFGIQSLQDLFRDCDTWLKKQAFVNKYYNDEKLNPSDIAEEKLLGRLYEEVTQLLQRIYSTIRLITWIPPSTSVRLFPVGVRIKEKQWVCPSISRSLLSRLV</sequence>
<proteinExistence type="predicted"/>
<name>F0W6M4_9STRA</name>
<reference evidence="1" key="2">
    <citation type="submission" date="2011-02" db="EMBL/GenBank/DDBJ databases">
        <authorList>
            <person name="MacLean D."/>
        </authorList>
    </citation>
    <scope>NUCLEOTIDE SEQUENCE</scope>
</reference>